<accession>A0A2S0L6E7</accession>
<proteinExistence type="predicted"/>
<name>A0A2S0L6E7_9FIRM</name>
<reference evidence="4" key="1">
    <citation type="submission" date="2018-02" db="EMBL/GenBank/DDBJ databases">
        <authorList>
            <person name="Holder M.E."/>
            <person name="Ajami N.J."/>
            <person name="Petrosino J.F."/>
        </authorList>
    </citation>
    <scope>NUCLEOTIDE SEQUENCE [LARGE SCALE GENOMIC DNA]</scope>
    <source>
        <strain evidence="4">CCUG 47132</strain>
    </source>
</reference>
<dbReference type="Pfam" id="PF19127">
    <property type="entry name" value="Choline_bind_3"/>
    <property type="match status" value="1"/>
</dbReference>
<keyword evidence="4" id="KW-1185">Reference proteome</keyword>
<feature type="repeat" description="Cell wall-binding" evidence="2">
    <location>
        <begin position="272"/>
        <end position="291"/>
    </location>
</feature>
<dbReference type="AlphaFoldDB" id="A0A2S0L6E7"/>
<keyword evidence="1" id="KW-0677">Repeat</keyword>
<evidence type="ECO:0000256" key="2">
    <source>
        <dbReference type="PROSITE-ProRule" id="PRU00591"/>
    </source>
</evidence>
<feature type="repeat" description="Cell wall-binding" evidence="2">
    <location>
        <begin position="190"/>
        <end position="209"/>
    </location>
</feature>
<evidence type="ECO:0000256" key="1">
    <source>
        <dbReference type="ARBA" id="ARBA00022737"/>
    </source>
</evidence>
<dbReference type="Proteomes" id="UP000237883">
    <property type="component" value="Chromosome"/>
</dbReference>
<dbReference type="InterPro" id="IPR038765">
    <property type="entry name" value="Papain-like_cys_pep_sf"/>
</dbReference>
<dbReference type="PROSITE" id="PS51170">
    <property type="entry name" value="CW"/>
    <property type="match status" value="4"/>
</dbReference>
<dbReference type="EMBL" id="CP027228">
    <property type="protein sequence ID" value="AVM48822.1"/>
    <property type="molecule type" value="Genomic_DNA"/>
</dbReference>
<dbReference type="SUPFAM" id="SSF69360">
    <property type="entry name" value="Cell wall binding repeat"/>
    <property type="match status" value="1"/>
</dbReference>
<evidence type="ECO:0000313" key="4">
    <source>
        <dbReference type="Proteomes" id="UP000237883"/>
    </source>
</evidence>
<dbReference type="Pfam" id="PF01473">
    <property type="entry name" value="Choline_bind_1"/>
    <property type="match status" value="2"/>
</dbReference>
<evidence type="ECO:0000313" key="3">
    <source>
        <dbReference type="EMBL" id="AVM48822.1"/>
    </source>
</evidence>
<evidence type="ECO:0008006" key="5">
    <source>
        <dbReference type="Google" id="ProtNLM"/>
    </source>
</evidence>
<feature type="repeat" description="Cell wall-binding" evidence="2">
    <location>
        <begin position="252"/>
        <end position="271"/>
    </location>
</feature>
<gene>
    <name evidence="3" type="ORF">C5Q96_08110</name>
</gene>
<organism evidence="3 4">
    <name type="scientific">Mogibacterium diversum</name>
    <dbReference type="NCBI Taxonomy" id="114527"/>
    <lineage>
        <taxon>Bacteria</taxon>
        <taxon>Bacillati</taxon>
        <taxon>Bacillota</taxon>
        <taxon>Clostridia</taxon>
        <taxon>Peptostreptococcales</taxon>
        <taxon>Anaerovoracaceae</taxon>
        <taxon>Mogibacterium</taxon>
    </lineage>
</organism>
<protein>
    <recommendedName>
        <fullName evidence="5">Peptidase C51 domain-containing protein</fullName>
    </recommendedName>
</protein>
<dbReference type="InterPro" id="IPR018337">
    <property type="entry name" value="Cell_wall/Cho-bd_repeat"/>
</dbReference>
<sequence>MRRYLKMGIRERIVNTAIKYNGMPFQGGSHKTLIDEFNKNRPDGWAMTYSANFCAACASAVAYLCGVGTSYPCSANVGVIVSKAKQMGIWVENDAYIPSAGDWIIYAWQDSGRGDNTTGASHVGIVVSADSKYINVFEFNIHNNHSTGYRRIAVNGRFIRGFVVPNFQSYGWIQDNRGWWFKNKDGSYYKACWQKLDGAWYYFNSDGYAANGWQQIEGKWYYFNSSCKMQTGWAYLNNRWFCLDPKDGFMYVNGVHKIDGKSYYFDADGVMCTGWVKVKDEWQYFNSDGSRVDKGIVKGDAVYIIKDGALVTDDKVTVEADKGGAISVV</sequence>
<feature type="repeat" description="Cell wall-binding" evidence="2">
    <location>
        <begin position="210"/>
        <end position="229"/>
    </location>
</feature>
<dbReference type="KEGG" id="mdv:C5Q96_08110"/>
<dbReference type="Gene3D" id="2.10.270.10">
    <property type="entry name" value="Cholin Binding"/>
    <property type="match status" value="2"/>
</dbReference>
<dbReference type="SUPFAM" id="SSF54001">
    <property type="entry name" value="Cysteine proteinases"/>
    <property type="match status" value="1"/>
</dbReference>